<keyword evidence="1" id="KW-0812">Transmembrane</keyword>
<accession>A0A7S4GC86</accession>
<keyword evidence="1" id="KW-0472">Membrane</keyword>
<name>A0A7S4GC86_9EUGL</name>
<evidence type="ECO:0000256" key="1">
    <source>
        <dbReference type="SAM" id="Phobius"/>
    </source>
</evidence>
<evidence type="ECO:0000313" key="2">
    <source>
        <dbReference type="EMBL" id="CAE0832179.1"/>
    </source>
</evidence>
<sequence length="124" mass="13858">MQAGRAPFPDSFSSFCVCAPVATNLRCTCMLRFFWYTCACLCTVLCASAHLFLFGIMLRCEQEDTHPEYAFVFCVASCQSNAMHAMEVSFEAGRLNMRDHAITFLSVMSFNHGISSRRIVLCGV</sequence>
<reference evidence="2" key="1">
    <citation type="submission" date="2021-01" db="EMBL/GenBank/DDBJ databases">
        <authorList>
            <person name="Corre E."/>
            <person name="Pelletier E."/>
            <person name="Niang G."/>
            <person name="Scheremetjew M."/>
            <person name="Finn R."/>
            <person name="Kale V."/>
            <person name="Holt S."/>
            <person name="Cochrane G."/>
            <person name="Meng A."/>
            <person name="Brown T."/>
            <person name="Cohen L."/>
        </authorList>
    </citation>
    <scope>NUCLEOTIDE SEQUENCE</scope>
    <source>
        <strain evidence="2">CCMP1594</strain>
    </source>
</reference>
<gene>
    <name evidence="2" type="ORF">EGYM00163_LOCUS43462</name>
</gene>
<dbReference type="AlphaFoldDB" id="A0A7S4GC86"/>
<protein>
    <submittedName>
        <fullName evidence="2">Uncharacterized protein</fullName>
    </submittedName>
</protein>
<feature type="transmembrane region" description="Helical" evidence="1">
    <location>
        <begin position="33"/>
        <end position="58"/>
    </location>
</feature>
<organism evidence="2">
    <name type="scientific">Eutreptiella gymnastica</name>
    <dbReference type="NCBI Taxonomy" id="73025"/>
    <lineage>
        <taxon>Eukaryota</taxon>
        <taxon>Discoba</taxon>
        <taxon>Euglenozoa</taxon>
        <taxon>Euglenida</taxon>
        <taxon>Spirocuta</taxon>
        <taxon>Euglenophyceae</taxon>
        <taxon>Eutreptiales</taxon>
        <taxon>Eutreptiaceae</taxon>
        <taxon>Eutreptiella</taxon>
    </lineage>
</organism>
<keyword evidence="1" id="KW-1133">Transmembrane helix</keyword>
<dbReference type="EMBL" id="HBJA01126221">
    <property type="protein sequence ID" value="CAE0832179.1"/>
    <property type="molecule type" value="Transcribed_RNA"/>
</dbReference>
<proteinExistence type="predicted"/>